<dbReference type="Pfam" id="PF00001">
    <property type="entry name" value="7tm_1"/>
    <property type="match status" value="1"/>
</dbReference>
<gene>
    <name evidence="11" type="ORF">BJG266_LOCUS17550</name>
    <name evidence="12" type="ORF">QVE165_LOCUS20372</name>
    <name evidence="13" type="ORF">QVE165_LOCUS20585</name>
</gene>
<dbReference type="EMBL" id="CAJNOI010000085">
    <property type="protein sequence ID" value="CAF1031320.1"/>
    <property type="molecule type" value="Genomic_DNA"/>
</dbReference>
<evidence type="ECO:0000256" key="8">
    <source>
        <dbReference type="SAM" id="MobiDB-lite"/>
    </source>
</evidence>
<evidence type="ECO:0000313" key="11">
    <source>
        <dbReference type="EMBL" id="CAF1031320.1"/>
    </source>
</evidence>
<dbReference type="SUPFAM" id="SSF81321">
    <property type="entry name" value="Family A G protein-coupled receptor-like"/>
    <property type="match status" value="1"/>
</dbReference>
<dbReference type="GO" id="GO:0005886">
    <property type="term" value="C:plasma membrane"/>
    <property type="evidence" value="ECO:0007669"/>
    <property type="project" value="TreeGrafter"/>
</dbReference>
<feature type="transmembrane region" description="Helical" evidence="9">
    <location>
        <begin position="67"/>
        <end position="88"/>
    </location>
</feature>
<dbReference type="Proteomes" id="UP000663877">
    <property type="component" value="Unassembled WGS sequence"/>
</dbReference>
<feature type="transmembrane region" description="Helical" evidence="9">
    <location>
        <begin position="147"/>
        <end position="168"/>
    </location>
</feature>
<dbReference type="PANTHER" id="PTHR24243">
    <property type="entry name" value="G-PROTEIN COUPLED RECEPTOR"/>
    <property type="match status" value="1"/>
</dbReference>
<keyword evidence="7" id="KW-0807">Transducer</keyword>
<keyword evidence="2 9" id="KW-0812">Transmembrane</keyword>
<dbReference type="EMBL" id="CAJNOM010000127">
    <property type="protein sequence ID" value="CAF1102372.1"/>
    <property type="molecule type" value="Genomic_DNA"/>
</dbReference>
<dbReference type="InterPro" id="IPR017452">
    <property type="entry name" value="GPCR_Rhodpsn_7TM"/>
</dbReference>
<dbReference type="EMBL" id="CAJNOM010000129">
    <property type="protein sequence ID" value="CAF1106296.1"/>
    <property type="molecule type" value="Genomic_DNA"/>
</dbReference>
<evidence type="ECO:0000256" key="9">
    <source>
        <dbReference type="SAM" id="Phobius"/>
    </source>
</evidence>
<dbReference type="GO" id="GO:0004930">
    <property type="term" value="F:G protein-coupled receptor activity"/>
    <property type="evidence" value="ECO:0007669"/>
    <property type="project" value="UniProtKB-KW"/>
</dbReference>
<feature type="transmembrane region" description="Helical" evidence="9">
    <location>
        <begin position="108"/>
        <end position="127"/>
    </location>
</feature>
<evidence type="ECO:0000256" key="4">
    <source>
        <dbReference type="ARBA" id="ARBA00023040"/>
    </source>
</evidence>
<feature type="domain" description="G-protein coupled receptors family 1 profile" evidence="10">
    <location>
        <begin position="46"/>
        <end position="309"/>
    </location>
</feature>
<feature type="transmembrane region" description="Helical" evidence="9">
    <location>
        <begin position="254"/>
        <end position="273"/>
    </location>
</feature>
<comment type="caution">
    <text evidence="12">The sequence shown here is derived from an EMBL/GenBank/DDBJ whole genome shotgun (WGS) entry which is preliminary data.</text>
</comment>
<evidence type="ECO:0000256" key="7">
    <source>
        <dbReference type="ARBA" id="ARBA00023224"/>
    </source>
</evidence>
<keyword evidence="3 9" id="KW-1133">Transmembrane helix</keyword>
<evidence type="ECO:0000259" key="10">
    <source>
        <dbReference type="PROSITE" id="PS50262"/>
    </source>
</evidence>
<feature type="region of interest" description="Disordered" evidence="8">
    <location>
        <begin position="221"/>
        <end position="240"/>
    </location>
</feature>
<dbReference type="AlphaFoldDB" id="A0A814P8U9"/>
<name>A0A814P8U9_9BILA</name>
<evidence type="ECO:0000313" key="12">
    <source>
        <dbReference type="EMBL" id="CAF1102372.1"/>
    </source>
</evidence>
<evidence type="ECO:0000313" key="14">
    <source>
        <dbReference type="Proteomes" id="UP000663832"/>
    </source>
</evidence>
<organism evidence="12 14">
    <name type="scientific">Adineta steineri</name>
    <dbReference type="NCBI Taxonomy" id="433720"/>
    <lineage>
        <taxon>Eukaryota</taxon>
        <taxon>Metazoa</taxon>
        <taxon>Spiralia</taxon>
        <taxon>Gnathifera</taxon>
        <taxon>Rotifera</taxon>
        <taxon>Eurotatoria</taxon>
        <taxon>Bdelloidea</taxon>
        <taxon>Adinetida</taxon>
        <taxon>Adinetidae</taxon>
        <taxon>Adineta</taxon>
    </lineage>
</organism>
<keyword evidence="4" id="KW-0297">G-protein coupled receptor</keyword>
<comment type="subcellular location">
    <subcellularLocation>
        <location evidence="1">Membrane</location>
        <topology evidence="1">Multi-pass membrane protein</topology>
    </subcellularLocation>
</comment>
<feature type="transmembrane region" description="Helical" evidence="9">
    <location>
        <begin position="293"/>
        <end position="312"/>
    </location>
</feature>
<accession>A0A814P8U9</accession>
<keyword evidence="6" id="KW-0675">Receptor</keyword>
<dbReference type="PROSITE" id="PS50262">
    <property type="entry name" value="G_PROTEIN_RECEP_F1_2"/>
    <property type="match status" value="1"/>
</dbReference>
<evidence type="ECO:0000256" key="6">
    <source>
        <dbReference type="ARBA" id="ARBA00023170"/>
    </source>
</evidence>
<sequence>MSNTTMSTSTVITVDEEAQLIIFYNFLIATVSKCLDGFIWIVGNIGAICTCIVFYRPAFRKSPCAMYFIVSSISQLFVFNFATFIRMIQYGYNVPVNAVPEWFCKVRYYIFYVAAANARYNMMFAAADRYFCSCRSALRRQWSSPKIAVRLMIIDAIIWLLFYIQVLVFSGLQNGKCRIPVVSIMTYFSFYITVENGFFPILPLLFFGILTIRNIHQTTRRTRTTEPVKGSQPVQNDRVSKKETQLHKMLANQVIIYLILNVPYPVYTVYRTFLGVSSFTGSRALIDTLINNTLYDLVYLGYALQFLIFILTSDMFRRELRQIIQTKIIHRCRQLITPAS</sequence>
<evidence type="ECO:0000256" key="2">
    <source>
        <dbReference type="ARBA" id="ARBA00022692"/>
    </source>
</evidence>
<dbReference type="Gene3D" id="1.20.1070.10">
    <property type="entry name" value="Rhodopsin 7-helix transmembrane proteins"/>
    <property type="match status" value="1"/>
</dbReference>
<keyword evidence="5 9" id="KW-0472">Membrane</keyword>
<evidence type="ECO:0000256" key="5">
    <source>
        <dbReference type="ARBA" id="ARBA00023136"/>
    </source>
</evidence>
<evidence type="ECO:0000256" key="3">
    <source>
        <dbReference type="ARBA" id="ARBA00022989"/>
    </source>
</evidence>
<keyword evidence="14" id="KW-1185">Reference proteome</keyword>
<dbReference type="PANTHER" id="PTHR24243:SF230">
    <property type="entry name" value="G-PROTEIN COUPLED RECEPTORS FAMILY 1 PROFILE DOMAIN-CONTAINING PROTEIN"/>
    <property type="match status" value="1"/>
</dbReference>
<reference evidence="12" key="1">
    <citation type="submission" date="2021-02" db="EMBL/GenBank/DDBJ databases">
        <authorList>
            <person name="Nowell W R."/>
        </authorList>
    </citation>
    <scope>NUCLEOTIDE SEQUENCE</scope>
</reference>
<feature type="transmembrane region" description="Helical" evidence="9">
    <location>
        <begin position="37"/>
        <end position="55"/>
    </location>
</feature>
<feature type="transmembrane region" description="Helical" evidence="9">
    <location>
        <begin position="188"/>
        <end position="212"/>
    </location>
</feature>
<protein>
    <recommendedName>
        <fullName evidence="10">G-protein coupled receptors family 1 profile domain-containing protein</fullName>
    </recommendedName>
</protein>
<evidence type="ECO:0000313" key="13">
    <source>
        <dbReference type="EMBL" id="CAF1106296.1"/>
    </source>
</evidence>
<dbReference type="InterPro" id="IPR000276">
    <property type="entry name" value="GPCR_Rhodpsn"/>
</dbReference>
<evidence type="ECO:0000256" key="1">
    <source>
        <dbReference type="ARBA" id="ARBA00004141"/>
    </source>
</evidence>
<dbReference type="Proteomes" id="UP000663832">
    <property type="component" value="Unassembled WGS sequence"/>
</dbReference>
<proteinExistence type="predicted"/>
<dbReference type="OrthoDB" id="10053048at2759"/>